<sequence>MTRVVRPVRLSLNQRVVTVRRAHHLSVGVLLYFPLDAPELALPEAAMWQEVARTLGKDAILDEGLPKPRGEVLVFGRAYAPGGKPQPAFPARLEVRRGDAPLVDKSLYVVGKRRWQLGGPTEPEPITEMELVWENAFGGPDYPPNPRGMGLAPTEEGGARVHLLPHLEHPQHLVKSPGDRPPPACFGSLDPTLAGRLAKMGTYGPKWVEQEFPGFAKDLDPEYFQVAPEDQRLPAGYFEGGEALVLENLHPTKPRLAARVPRVRARCFVQRKGGAGAAGGDGNGDAPLEEVATRLETVILLPGAERGVAIFRGMVDVAEDDAADLDVLLLALDRSDAPRPLEHYRAVLAQRLDKDKGHLHALRDRDLLPQADPGAPPVSFPDERLSDMEELLKRKGHMERRSRARAQRELADARAAAAALGNNPDETLPREVPPAPEPPGIEDLADFVERAEAEAAAAMKEAEAQDPSEQARKLCAEQGIDFDAMAEKGRREGGGPPKFRADEELARLRELAGVGRAGGAPMDDLEAKLADPAFAEGLRQTEASLLGAYRLAAHLLPPASPRDEAAQAALRADVERALAAGEPLARRDLTGADLRGLRLAGVDLGEALLEGADLTACDLSGADLSGAVLARARLERAALSGARLVEANLGEAELAGASFEGARLSGANLHRARLAGALLSGADLEGADLYETTLPGADLRGVAADDVLFFRVDLAGVCFAGAKLRKATFFQCTGRDIDFSDAELEQATFVQMHVEGASFQRARAANIRLVPESSLPGADFSGAELAGAHLRGVGLAGAVFEGAAAEEADFSEADLRGARLASLRGKGARFIRADLRDADLSGANLMDALLQKAKLAGANLARTNLFSANLLQARGDDRTSFADAHTKRVLFTRQDG</sequence>
<evidence type="ECO:0000259" key="2">
    <source>
        <dbReference type="Pfam" id="PF09937"/>
    </source>
</evidence>
<proteinExistence type="predicted"/>
<dbReference type="InterPro" id="IPR018683">
    <property type="entry name" value="DUF2169"/>
</dbReference>
<dbReference type="RefSeq" id="WP_104981604.1">
    <property type="nucleotide sequence ID" value="NZ_CP012673.1"/>
</dbReference>
<dbReference type="Pfam" id="PF00805">
    <property type="entry name" value="Pentapeptide"/>
    <property type="match status" value="4"/>
</dbReference>
<dbReference type="OrthoDB" id="233093at2"/>
<organism evidence="3 4">
    <name type="scientific">Sorangium cellulosum</name>
    <name type="common">Polyangium cellulosum</name>
    <dbReference type="NCBI Taxonomy" id="56"/>
    <lineage>
        <taxon>Bacteria</taxon>
        <taxon>Pseudomonadati</taxon>
        <taxon>Myxococcota</taxon>
        <taxon>Polyangia</taxon>
        <taxon>Polyangiales</taxon>
        <taxon>Polyangiaceae</taxon>
        <taxon>Sorangium</taxon>
    </lineage>
</organism>
<dbReference type="Proteomes" id="UP000238348">
    <property type="component" value="Chromosome"/>
</dbReference>
<evidence type="ECO:0000313" key="3">
    <source>
        <dbReference type="EMBL" id="AUX42849.1"/>
    </source>
</evidence>
<dbReference type="SUPFAM" id="SSF141571">
    <property type="entry name" value="Pentapeptide repeat-like"/>
    <property type="match status" value="2"/>
</dbReference>
<dbReference type="Gene3D" id="2.160.20.80">
    <property type="entry name" value="E3 ubiquitin-protein ligase SopA"/>
    <property type="match status" value="2"/>
</dbReference>
<dbReference type="PANTHER" id="PTHR14136:SF17">
    <property type="entry name" value="BTB_POZ DOMAIN-CONTAINING PROTEIN KCTD9"/>
    <property type="match status" value="1"/>
</dbReference>
<dbReference type="AlphaFoldDB" id="A0A2L0EU94"/>
<dbReference type="InterPro" id="IPR051082">
    <property type="entry name" value="Pentapeptide-BTB/POZ_domain"/>
</dbReference>
<protein>
    <recommendedName>
        <fullName evidence="2">DUF2169 domain-containing protein</fullName>
    </recommendedName>
</protein>
<gene>
    <name evidence="3" type="ORF">SOCE26_042840</name>
</gene>
<dbReference type="Pfam" id="PF09937">
    <property type="entry name" value="DUF2169"/>
    <property type="match status" value="1"/>
</dbReference>
<feature type="region of interest" description="Disordered" evidence="1">
    <location>
        <begin position="415"/>
        <end position="442"/>
    </location>
</feature>
<dbReference type="InterPro" id="IPR001646">
    <property type="entry name" value="5peptide_repeat"/>
</dbReference>
<evidence type="ECO:0000256" key="1">
    <source>
        <dbReference type="SAM" id="MobiDB-lite"/>
    </source>
</evidence>
<feature type="domain" description="DUF2169" evidence="2">
    <location>
        <begin position="22"/>
        <end position="312"/>
    </location>
</feature>
<reference evidence="3 4" key="1">
    <citation type="submission" date="2015-09" db="EMBL/GenBank/DDBJ databases">
        <title>Sorangium comparison.</title>
        <authorList>
            <person name="Zaburannyi N."/>
            <person name="Bunk B."/>
            <person name="Overmann J."/>
            <person name="Mueller R."/>
        </authorList>
    </citation>
    <scope>NUCLEOTIDE SEQUENCE [LARGE SCALE GENOMIC DNA]</scope>
    <source>
        <strain evidence="3 4">So ce26</strain>
    </source>
</reference>
<evidence type="ECO:0000313" key="4">
    <source>
        <dbReference type="Proteomes" id="UP000238348"/>
    </source>
</evidence>
<accession>A0A2L0EU94</accession>
<feature type="region of interest" description="Disordered" evidence="1">
    <location>
        <begin position="363"/>
        <end position="384"/>
    </location>
</feature>
<dbReference type="EMBL" id="CP012673">
    <property type="protein sequence ID" value="AUX42849.1"/>
    <property type="molecule type" value="Genomic_DNA"/>
</dbReference>
<dbReference type="PANTHER" id="PTHR14136">
    <property type="entry name" value="BTB_POZ DOMAIN-CONTAINING PROTEIN KCTD9"/>
    <property type="match status" value="1"/>
</dbReference>
<name>A0A2L0EU94_SORCE</name>